<organism evidence="3 4">
    <name type="scientific">Gossypium barbadense</name>
    <name type="common">Sea Island cotton</name>
    <name type="synonym">Hibiscus barbadensis</name>
    <dbReference type="NCBI Taxonomy" id="3634"/>
    <lineage>
        <taxon>Eukaryota</taxon>
        <taxon>Viridiplantae</taxon>
        <taxon>Streptophyta</taxon>
        <taxon>Embryophyta</taxon>
        <taxon>Tracheophyta</taxon>
        <taxon>Spermatophyta</taxon>
        <taxon>Magnoliopsida</taxon>
        <taxon>eudicotyledons</taxon>
        <taxon>Gunneridae</taxon>
        <taxon>Pentapetalae</taxon>
        <taxon>rosids</taxon>
        <taxon>malvids</taxon>
        <taxon>Malvales</taxon>
        <taxon>Malvaceae</taxon>
        <taxon>Malvoideae</taxon>
        <taxon>Gossypium</taxon>
    </lineage>
</organism>
<proteinExistence type="predicted"/>
<evidence type="ECO:0008006" key="5">
    <source>
        <dbReference type="Google" id="ProtNLM"/>
    </source>
</evidence>
<protein>
    <recommendedName>
        <fullName evidence="5">FAD-binding domain-containing protein</fullName>
    </recommendedName>
</protein>
<name>A0A2P5X538_GOSBA</name>
<dbReference type="OrthoDB" id="655030at2759"/>
<dbReference type="Pfam" id="PF05834">
    <property type="entry name" value="Lycopene_cycl"/>
    <property type="match status" value="1"/>
</dbReference>
<sequence length="203" mass="22242">MEIVEDVVIVGAGIAGLTTSLGLHRLGIRSLVLESSDKLRITGFAFTTWSNAWKALDAIDKPPSEAPYKGLEVRCLQRRLLLETLAKDVPNGTIRFSSKVVSIDESEGHFKQLHLADGTILKTKVLIGCDGVNSVVAKWLGLQKPAFAGRSAVRGNAHFKSGHGFEHKFKQLIGKVGRLGFLPCDDENVFWFFTWIPATKGNL</sequence>
<dbReference type="Gene3D" id="3.50.50.60">
    <property type="entry name" value="FAD/NAD(P)-binding domain"/>
    <property type="match status" value="1"/>
</dbReference>
<dbReference type="InterPro" id="IPR036188">
    <property type="entry name" value="FAD/NAD-bd_sf"/>
</dbReference>
<evidence type="ECO:0000313" key="4">
    <source>
        <dbReference type="Proteomes" id="UP000239757"/>
    </source>
</evidence>
<evidence type="ECO:0000256" key="2">
    <source>
        <dbReference type="ARBA" id="ARBA00023033"/>
    </source>
</evidence>
<dbReference type="GO" id="GO:0004497">
    <property type="term" value="F:monooxygenase activity"/>
    <property type="evidence" value="ECO:0007669"/>
    <property type="project" value="UniProtKB-KW"/>
</dbReference>
<dbReference type="PANTHER" id="PTHR45934:SF20">
    <property type="entry name" value="MONOOXYGENASE 2-RELATED"/>
    <property type="match status" value="1"/>
</dbReference>
<dbReference type="Proteomes" id="UP000239757">
    <property type="component" value="Unassembled WGS sequence"/>
</dbReference>
<dbReference type="PANTHER" id="PTHR45934">
    <property type="entry name" value="FAD/NAD(P)-BINDING OXIDOREDUCTASE FAMILY PROTEIN"/>
    <property type="match status" value="1"/>
</dbReference>
<keyword evidence="2" id="KW-0503">Monooxygenase</keyword>
<dbReference type="EMBL" id="KZ665650">
    <property type="protein sequence ID" value="PPR98455.1"/>
    <property type="molecule type" value="Genomic_DNA"/>
</dbReference>
<evidence type="ECO:0000313" key="3">
    <source>
        <dbReference type="EMBL" id="PPR98455.1"/>
    </source>
</evidence>
<gene>
    <name evidence="3" type="ORF">GOBAR_AA22230</name>
</gene>
<dbReference type="SUPFAM" id="SSF51905">
    <property type="entry name" value="FAD/NAD(P)-binding domain"/>
    <property type="match status" value="1"/>
</dbReference>
<evidence type="ECO:0000256" key="1">
    <source>
        <dbReference type="ARBA" id="ARBA00023002"/>
    </source>
</evidence>
<keyword evidence="1" id="KW-0560">Oxidoreductase</keyword>
<reference evidence="3 4" key="1">
    <citation type="submission" date="2015-01" db="EMBL/GenBank/DDBJ databases">
        <title>Genome of allotetraploid Gossypium barbadense reveals genomic plasticity and fiber elongation in cotton evolution.</title>
        <authorList>
            <person name="Chen X."/>
            <person name="Liu X."/>
            <person name="Zhao B."/>
            <person name="Zheng H."/>
            <person name="Hu Y."/>
            <person name="Lu G."/>
            <person name="Yang C."/>
            <person name="Chen J."/>
            <person name="Shan C."/>
            <person name="Zhang L."/>
            <person name="Zhou Y."/>
            <person name="Wang L."/>
            <person name="Guo W."/>
            <person name="Bai Y."/>
            <person name="Ruan J."/>
            <person name="Shangguan X."/>
            <person name="Mao Y."/>
            <person name="Jiang J."/>
            <person name="Zhu Y."/>
            <person name="Lei J."/>
            <person name="Kang H."/>
            <person name="Chen S."/>
            <person name="He X."/>
            <person name="Wang R."/>
            <person name="Wang Y."/>
            <person name="Chen J."/>
            <person name="Wang L."/>
            <person name="Yu S."/>
            <person name="Wang B."/>
            <person name="Wei J."/>
            <person name="Song S."/>
            <person name="Lu X."/>
            <person name="Gao Z."/>
            <person name="Gu W."/>
            <person name="Deng X."/>
            <person name="Ma D."/>
            <person name="Wang S."/>
            <person name="Liang W."/>
            <person name="Fang L."/>
            <person name="Cai C."/>
            <person name="Zhu X."/>
            <person name="Zhou B."/>
            <person name="Zhang Y."/>
            <person name="Chen Z."/>
            <person name="Xu S."/>
            <person name="Zhu R."/>
            <person name="Wang S."/>
            <person name="Zhang T."/>
            <person name="Zhao G."/>
        </authorList>
    </citation>
    <scope>NUCLEOTIDE SEQUENCE [LARGE SCALE GENOMIC DNA]</scope>
    <source>
        <strain evidence="4">cv. Xinhai21</strain>
        <tissue evidence="3">Leaf</tissue>
    </source>
</reference>
<accession>A0A2P5X538</accession>
<dbReference type="AlphaFoldDB" id="A0A2P5X538"/>
<dbReference type="InterPro" id="IPR044560">
    <property type="entry name" value="MOase"/>
</dbReference>